<dbReference type="InterPro" id="IPR003646">
    <property type="entry name" value="SH3-like_bac-type"/>
</dbReference>
<evidence type="ECO:0000259" key="2">
    <source>
        <dbReference type="PROSITE" id="PS51781"/>
    </source>
</evidence>
<keyword evidence="4" id="KW-1185">Reference proteome</keyword>
<dbReference type="Proteomes" id="UP001144372">
    <property type="component" value="Unassembled WGS sequence"/>
</dbReference>
<evidence type="ECO:0000313" key="3">
    <source>
        <dbReference type="EMBL" id="GLI35474.1"/>
    </source>
</evidence>
<proteinExistence type="predicted"/>
<feature type="chain" id="PRO_5040965762" description="SH3b domain-containing protein" evidence="1">
    <location>
        <begin position="33"/>
        <end position="212"/>
    </location>
</feature>
<evidence type="ECO:0000256" key="1">
    <source>
        <dbReference type="SAM" id="SignalP"/>
    </source>
</evidence>
<dbReference type="Gene3D" id="2.30.30.40">
    <property type="entry name" value="SH3 Domains"/>
    <property type="match status" value="1"/>
</dbReference>
<feature type="domain" description="SH3b" evidence="2">
    <location>
        <begin position="142"/>
        <end position="206"/>
    </location>
</feature>
<dbReference type="EMBL" id="BSDR01000001">
    <property type="protein sequence ID" value="GLI35474.1"/>
    <property type="molecule type" value="Genomic_DNA"/>
</dbReference>
<dbReference type="SMART" id="SM00287">
    <property type="entry name" value="SH3b"/>
    <property type="match status" value="1"/>
</dbReference>
<name>A0A9W6L9D7_9BACT</name>
<dbReference type="Pfam" id="PF08239">
    <property type="entry name" value="SH3_3"/>
    <property type="match status" value="1"/>
</dbReference>
<evidence type="ECO:0000313" key="4">
    <source>
        <dbReference type="Proteomes" id="UP001144372"/>
    </source>
</evidence>
<sequence length="212" mass="23524">MRAKSNFKYLVGTVTFAALLAMGVVNVETAQAYRTHRTVVVADSGPRHGVVVRTLPRGYRPLRFRNVDYFYHGGAFYRRAPGGFVVVKAPVGAVVFDLPVGFRRVDIGRESYYRYGDVYYRKAPSGYIVAEAPAVHVWTGRGVERVSVAIDRLNVRSGPGLKQPVLAVARKGTVLHVRGEKGDWWHVQGPRGESGWVMKRFTAPRPVALARG</sequence>
<dbReference type="PROSITE" id="PS51781">
    <property type="entry name" value="SH3B"/>
    <property type="match status" value="1"/>
</dbReference>
<gene>
    <name evidence="3" type="ORF">DAMNIGENAA_29070</name>
</gene>
<organism evidence="3 4">
    <name type="scientific">Desulforhabdus amnigena</name>
    <dbReference type="NCBI Taxonomy" id="40218"/>
    <lineage>
        <taxon>Bacteria</taxon>
        <taxon>Pseudomonadati</taxon>
        <taxon>Thermodesulfobacteriota</taxon>
        <taxon>Syntrophobacteria</taxon>
        <taxon>Syntrophobacterales</taxon>
        <taxon>Syntrophobacteraceae</taxon>
        <taxon>Desulforhabdus</taxon>
    </lineage>
</organism>
<comment type="caution">
    <text evidence="3">The sequence shown here is derived from an EMBL/GenBank/DDBJ whole genome shotgun (WGS) entry which is preliminary data.</text>
</comment>
<dbReference type="InterPro" id="IPR045398">
    <property type="entry name" value="DUF6515"/>
</dbReference>
<dbReference type="RefSeq" id="WP_281795329.1">
    <property type="nucleotide sequence ID" value="NZ_BSDR01000001.1"/>
</dbReference>
<accession>A0A9W6L9D7</accession>
<protein>
    <recommendedName>
        <fullName evidence="2">SH3b domain-containing protein</fullName>
    </recommendedName>
</protein>
<dbReference type="AlphaFoldDB" id="A0A9W6L9D7"/>
<dbReference type="Pfam" id="PF20125">
    <property type="entry name" value="DUF6515"/>
    <property type="match status" value="1"/>
</dbReference>
<keyword evidence="1" id="KW-0732">Signal</keyword>
<reference evidence="3" key="1">
    <citation type="submission" date="2022-12" db="EMBL/GenBank/DDBJ databases">
        <title>Reference genome sequencing for broad-spectrum identification of bacterial and archaeal isolates by mass spectrometry.</title>
        <authorList>
            <person name="Sekiguchi Y."/>
            <person name="Tourlousse D.M."/>
        </authorList>
    </citation>
    <scope>NUCLEOTIDE SEQUENCE</scope>
    <source>
        <strain evidence="3">ASRB1</strain>
    </source>
</reference>
<feature type="signal peptide" evidence="1">
    <location>
        <begin position="1"/>
        <end position="32"/>
    </location>
</feature>